<dbReference type="GO" id="GO:0046872">
    <property type="term" value="F:metal ion binding"/>
    <property type="evidence" value="ECO:0007669"/>
    <property type="project" value="UniProtKB-KW"/>
</dbReference>
<evidence type="ECO:0000256" key="5">
    <source>
        <dbReference type="ARBA" id="ARBA00022741"/>
    </source>
</evidence>
<evidence type="ECO:0000256" key="2">
    <source>
        <dbReference type="ARBA" id="ARBA00013255"/>
    </source>
</evidence>
<dbReference type="EMBL" id="CP086357">
    <property type="protein sequence ID" value="UNI18878.1"/>
    <property type="molecule type" value="Genomic_DNA"/>
</dbReference>
<dbReference type="InterPro" id="IPR020559">
    <property type="entry name" value="PRibGlycinamide_synth_CS"/>
</dbReference>
<dbReference type="PROSITE" id="PS50975">
    <property type="entry name" value="ATP_GRASP"/>
    <property type="match status" value="1"/>
</dbReference>
<evidence type="ECO:0000313" key="15">
    <source>
        <dbReference type="EMBL" id="UNI18878.1"/>
    </source>
</evidence>
<dbReference type="InterPro" id="IPR000115">
    <property type="entry name" value="PRibGlycinamide_synth"/>
</dbReference>
<dbReference type="KEGG" id="ptkz:JDV02_005116"/>
<comment type="catalytic activity">
    <reaction evidence="12">
        <text>2-formamido-N(1)-(5-O-phospho-beta-D-ribosyl)acetamidine + ATP = 5-amino-1-(5-phospho-beta-D-ribosyl)imidazole + ADP + phosphate + H(+)</text>
        <dbReference type="Rhea" id="RHEA:23032"/>
        <dbReference type="ChEBI" id="CHEBI:15378"/>
        <dbReference type="ChEBI" id="CHEBI:30616"/>
        <dbReference type="ChEBI" id="CHEBI:43474"/>
        <dbReference type="ChEBI" id="CHEBI:137981"/>
        <dbReference type="ChEBI" id="CHEBI:147287"/>
        <dbReference type="ChEBI" id="CHEBI:456216"/>
        <dbReference type="EC" id="6.3.3.1"/>
    </reaction>
</comment>
<dbReference type="InterPro" id="IPR020562">
    <property type="entry name" value="PRibGlycinamide_synth_N"/>
</dbReference>
<dbReference type="FunFam" id="3.30.1490.20:FF:000006">
    <property type="entry name" value="phosphoribosylamine--glycine ligase, chloroplastic-like"/>
    <property type="match status" value="1"/>
</dbReference>
<dbReference type="Pfam" id="PF01071">
    <property type="entry name" value="GARS_A"/>
    <property type="match status" value="1"/>
</dbReference>
<dbReference type="GO" id="GO:0009113">
    <property type="term" value="P:purine nucleobase biosynthetic process"/>
    <property type="evidence" value="ECO:0007669"/>
    <property type="project" value="InterPro"/>
</dbReference>
<keyword evidence="6" id="KW-0658">Purine biosynthesis</keyword>
<evidence type="ECO:0000256" key="12">
    <source>
        <dbReference type="ARBA" id="ARBA00049057"/>
    </source>
</evidence>
<evidence type="ECO:0000256" key="1">
    <source>
        <dbReference type="ARBA" id="ARBA00005174"/>
    </source>
</evidence>
<dbReference type="InterPro" id="IPR016185">
    <property type="entry name" value="PreATP-grasp_dom_sf"/>
</dbReference>
<organism evidence="15 16">
    <name type="scientific">Purpureocillium takamizusanense</name>
    <dbReference type="NCBI Taxonomy" id="2060973"/>
    <lineage>
        <taxon>Eukaryota</taxon>
        <taxon>Fungi</taxon>
        <taxon>Dikarya</taxon>
        <taxon>Ascomycota</taxon>
        <taxon>Pezizomycotina</taxon>
        <taxon>Sordariomycetes</taxon>
        <taxon>Hypocreomycetidae</taxon>
        <taxon>Hypocreales</taxon>
        <taxon>Ophiocordycipitaceae</taxon>
        <taxon>Purpureocillium</taxon>
    </lineage>
</organism>
<dbReference type="SMART" id="SM01210">
    <property type="entry name" value="GARS_C"/>
    <property type="match status" value="1"/>
</dbReference>
<dbReference type="GeneID" id="72067066"/>
<evidence type="ECO:0000256" key="9">
    <source>
        <dbReference type="ARBA" id="ARBA00038345"/>
    </source>
</evidence>
<keyword evidence="16" id="KW-1185">Reference proteome</keyword>
<protein>
    <recommendedName>
        <fullName evidence="2">phosphoribosylamine--glycine ligase</fullName>
        <ecNumber evidence="2">6.3.4.13</ecNumber>
    </recommendedName>
    <alternativeName>
        <fullName evidence="10">Glycinamide ribonucleotide synthetase</fullName>
    </alternativeName>
    <alternativeName>
        <fullName evidence="11">Phosphoribosylglycinamide synthetase</fullName>
    </alternativeName>
</protein>
<keyword evidence="7 13" id="KW-0067">ATP-binding</keyword>
<dbReference type="InterPro" id="IPR013815">
    <property type="entry name" value="ATP_grasp_subdomain_1"/>
</dbReference>
<dbReference type="Proteomes" id="UP000829364">
    <property type="component" value="Chromosome 4"/>
</dbReference>
<evidence type="ECO:0000313" key="16">
    <source>
        <dbReference type="Proteomes" id="UP000829364"/>
    </source>
</evidence>
<dbReference type="Pfam" id="PF02844">
    <property type="entry name" value="GARS_N"/>
    <property type="match status" value="1"/>
</dbReference>
<dbReference type="RefSeq" id="XP_047842359.1">
    <property type="nucleotide sequence ID" value="XM_047986378.1"/>
</dbReference>
<dbReference type="AlphaFoldDB" id="A0A9Q8QF99"/>
<keyword evidence="3" id="KW-0436">Ligase</keyword>
<evidence type="ECO:0000256" key="6">
    <source>
        <dbReference type="ARBA" id="ARBA00022755"/>
    </source>
</evidence>
<dbReference type="InterPro" id="IPR037123">
    <property type="entry name" value="PRibGlycinamide_synth_C_sf"/>
</dbReference>
<dbReference type="Pfam" id="PF02843">
    <property type="entry name" value="GARS_C"/>
    <property type="match status" value="1"/>
</dbReference>
<dbReference type="GO" id="GO:0004641">
    <property type="term" value="F:phosphoribosylformylglycinamidine cyclo-ligase activity"/>
    <property type="evidence" value="ECO:0007669"/>
    <property type="project" value="UniProtKB-EC"/>
</dbReference>
<dbReference type="GO" id="GO:0005524">
    <property type="term" value="F:ATP binding"/>
    <property type="evidence" value="ECO:0007669"/>
    <property type="project" value="UniProtKB-UniRule"/>
</dbReference>
<dbReference type="Gene3D" id="3.90.600.10">
    <property type="entry name" value="Phosphoribosylglycinamide synthetase, C-terminal domain"/>
    <property type="match status" value="1"/>
</dbReference>
<dbReference type="FunFam" id="3.30.470.20:FF:000018">
    <property type="entry name" value="Trifunctional purine biosynthetic protein adenosine-3"/>
    <property type="match status" value="1"/>
</dbReference>
<gene>
    <name evidence="15" type="ORF">JDV02_005116</name>
</gene>
<dbReference type="InterPro" id="IPR020561">
    <property type="entry name" value="PRibGlycinamid_synth_ATP-grasp"/>
</dbReference>
<dbReference type="Gene3D" id="3.30.1490.20">
    <property type="entry name" value="ATP-grasp fold, A domain"/>
    <property type="match status" value="1"/>
</dbReference>
<dbReference type="Gene3D" id="3.40.50.20">
    <property type="match status" value="1"/>
</dbReference>
<dbReference type="Gene3D" id="3.30.470.20">
    <property type="entry name" value="ATP-grasp fold, B domain"/>
    <property type="match status" value="1"/>
</dbReference>
<dbReference type="OrthoDB" id="2018833at2759"/>
<proteinExistence type="inferred from homology"/>
<dbReference type="SUPFAM" id="SSF52440">
    <property type="entry name" value="PreATP-grasp domain"/>
    <property type="match status" value="1"/>
</dbReference>
<evidence type="ECO:0000256" key="8">
    <source>
        <dbReference type="ARBA" id="ARBA00023211"/>
    </source>
</evidence>
<dbReference type="GO" id="GO:0004637">
    <property type="term" value="F:phosphoribosylamine-glycine ligase activity"/>
    <property type="evidence" value="ECO:0007669"/>
    <property type="project" value="UniProtKB-EC"/>
</dbReference>
<dbReference type="NCBIfam" id="TIGR00877">
    <property type="entry name" value="purD"/>
    <property type="match status" value="1"/>
</dbReference>
<evidence type="ECO:0000256" key="10">
    <source>
        <dbReference type="ARBA" id="ARBA00042242"/>
    </source>
</evidence>
<evidence type="ECO:0000256" key="4">
    <source>
        <dbReference type="ARBA" id="ARBA00022723"/>
    </source>
</evidence>
<dbReference type="PANTHER" id="PTHR43472:SF1">
    <property type="entry name" value="PHOSPHORIBOSYLAMINE--GLYCINE LIGASE, CHLOROPLASTIC"/>
    <property type="match status" value="1"/>
</dbReference>
<dbReference type="InterPro" id="IPR020560">
    <property type="entry name" value="PRibGlycinamide_synth_C-dom"/>
</dbReference>
<dbReference type="SUPFAM" id="SSF51246">
    <property type="entry name" value="Rudiment single hybrid motif"/>
    <property type="match status" value="1"/>
</dbReference>
<comment type="pathway">
    <text evidence="1">Purine metabolism; IMP biosynthesis via de novo pathway; N(1)-(5-phospho-D-ribosyl)glycinamide from 5-phospho-alpha-D-ribose 1-diphosphate: step 2/2.</text>
</comment>
<dbReference type="InterPro" id="IPR011054">
    <property type="entry name" value="Rudment_hybrid_motif"/>
</dbReference>
<evidence type="ECO:0000256" key="3">
    <source>
        <dbReference type="ARBA" id="ARBA00022598"/>
    </source>
</evidence>
<keyword evidence="4" id="KW-0479">Metal-binding</keyword>
<comment type="similarity">
    <text evidence="9">Belongs to the GARS family.</text>
</comment>
<dbReference type="SUPFAM" id="SSF56059">
    <property type="entry name" value="Glutathione synthetase ATP-binding domain-like"/>
    <property type="match status" value="1"/>
</dbReference>
<dbReference type="EC" id="6.3.4.13" evidence="2"/>
<evidence type="ECO:0000256" key="13">
    <source>
        <dbReference type="PROSITE-ProRule" id="PRU00409"/>
    </source>
</evidence>
<keyword evidence="8" id="KW-0464">Manganese</keyword>
<dbReference type="HAMAP" id="MF_00138">
    <property type="entry name" value="GARS"/>
    <property type="match status" value="1"/>
</dbReference>
<dbReference type="InterPro" id="IPR011761">
    <property type="entry name" value="ATP-grasp"/>
</dbReference>
<dbReference type="SMART" id="SM01209">
    <property type="entry name" value="GARS_A"/>
    <property type="match status" value="1"/>
</dbReference>
<feature type="domain" description="ATP-grasp" evidence="14">
    <location>
        <begin position="116"/>
        <end position="324"/>
    </location>
</feature>
<dbReference type="PANTHER" id="PTHR43472">
    <property type="entry name" value="PHOSPHORIBOSYLAMINE--GLYCINE LIGASE"/>
    <property type="match status" value="1"/>
</dbReference>
<sequence>MTVKALRVLLIGKGGREHAIAWKLSQSPSVAHVFVCPGNGGTARGRDNVSNIQAPAGSDYASLVSLANDLNIGLVVVGPDEDVVAGLEGFFRRGGIPCDAPTKEAAELEGSKTFAKDFMRRCGIPTAEYQNFDDVAAAKEYVRRVHHSVVIKASGLAAGKGVILPSTKEEACEALDEMVVHGRFGGAASSVVIEELLEGQEISILTFSDGITTLTLPPGQDHKRIFKGNLGPNTGGMGEYAPTPFVSGADLEEIERKILRPTFDGLRAEGREFRGLLFTGVMMTPAGPTVLEYNTRFGDPETQSVMLLLADDTDLAQVLLSCTNGTLGKTSVSIKTGFACNVVIAAGGYPGAYSSGDDIEIGAMPPDVVLFHAGTELVDDGKLKTAGGRVLSVAAHGRSLEDCVAAAYKGVNAVRFRDMYYREDIALQCLQGQ</sequence>
<evidence type="ECO:0000256" key="11">
    <source>
        <dbReference type="ARBA" id="ARBA00042864"/>
    </source>
</evidence>
<accession>A0A9Q8QF99</accession>
<reference evidence="15" key="1">
    <citation type="submission" date="2021-11" db="EMBL/GenBank/DDBJ databases">
        <title>Purpureocillium_takamizusanense_genome.</title>
        <authorList>
            <person name="Nguyen N.-H."/>
        </authorList>
    </citation>
    <scope>NUCLEOTIDE SEQUENCE</scope>
    <source>
        <strain evidence="15">PT3</strain>
    </source>
</reference>
<dbReference type="PROSITE" id="PS00184">
    <property type="entry name" value="GARS"/>
    <property type="match status" value="1"/>
</dbReference>
<keyword evidence="5 13" id="KW-0547">Nucleotide-binding</keyword>
<evidence type="ECO:0000256" key="7">
    <source>
        <dbReference type="ARBA" id="ARBA00022840"/>
    </source>
</evidence>
<dbReference type="GO" id="GO:0006164">
    <property type="term" value="P:purine nucleotide biosynthetic process"/>
    <property type="evidence" value="ECO:0007669"/>
    <property type="project" value="UniProtKB-KW"/>
</dbReference>
<name>A0A9Q8QF99_9HYPO</name>
<evidence type="ECO:0000259" key="14">
    <source>
        <dbReference type="PROSITE" id="PS50975"/>
    </source>
</evidence>